<dbReference type="InterPro" id="IPR008928">
    <property type="entry name" value="6-hairpin_glycosidase_sf"/>
</dbReference>
<feature type="domain" description="Spermatogenesis-associated protein 20-like TRX" evidence="2">
    <location>
        <begin position="34"/>
        <end position="196"/>
    </location>
</feature>
<proteinExistence type="predicted"/>
<dbReference type="AlphaFoldDB" id="A0A517XUE2"/>
<dbReference type="OrthoDB" id="9762614at2"/>
<name>A0A517XUE2_9BACT</name>
<dbReference type="KEGG" id="uli:ETAA1_30710"/>
<reference evidence="3 4" key="1">
    <citation type="submission" date="2019-02" db="EMBL/GenBank/DDBJ databases">
        <title>Deep-cultivation of Planctomycetes and their phenomic and genomic characterization uncovers novel biology.</title>
        <authorList>
            <person name="Wiegand S."/>
            <person name="Jogler M."/>
            <person name="Boedeker C."/>
            <person name="Pinto D."/>
            <person name="Vollmers J."/>
            <person name="Rivas-Marin E."/>
            <person name="Kohn T."/>
            <person name="Peeters S.H."/>
            <person name="Heuer A."/>
            <person name="Rast P."/>
            <person name="Oberbeckmann S."/>
            <person name="Bunk B."/>
            <person name="Jeske O."/>
            <person name="Meyerdierks A."/>
            <person name="Storesund J.E."/>
            <person name="Kallscheuer N."/>
            <person name="Luecker S."/>
            <person name="Lage O.M."/>
            <person name="Pohl T."/>
            <person name="Merkel B.J."/>
            <person name="Hornburger P."/>
            <person name="Mueller R.-W."/>
            <person name="Bruemmer F."/>
            <person name="Labrenz M."/>
            <person name="Spormann A.M."/>
            <person name="Op den Camp H."/>
            <person name="Overmann J."/>
            <person name="Amann R."/>
            <person name="Jetten M.S.M."/>
            <person name="Mascher T."/>
            <person name="Medema M.H."/>
            <person name="Devos D.P."/>
            <person name="Kaster A.-K."/>
            <person name="Ovreas L."/>
            <person name="Rohde M."/>
            <person name="Galperin M.Y."/>
            <person name="Jogler C."/>
        </authorList>
    </citation>
    <scope>NUCLEOTIDE SEQUENCE [LARGE SCALE GENOMIC DNA]</scope>
    <source>
        <strain evidence="3 4">ETA_A1</strain>
    </source>
</reference>
<dbReference type="CDD" id="cd02955">
    <property type="entry name" value="SSP411"/>
    <property type="match status" value="1"/>
</dbReference>
<organism evidence="3 4">
    <name type="scientific">Urbifossiella limnaea</name>
    <dbReference type="NCBI Taxonomy" id="2528023"/>
    <lineage>
        <taxon>Bacteria</taxon>
        <taxon>Pseudomonadati</taxon>
        <taxon>Planctomycetota</taxon>
        <taxon>Planctomycetia</taxon>
        <taxon>Gemmatales</taxon>
        <taxon>Gemmataceae</taxon>
        <taxon>Urbifossiella</taxon>
    </lineage>
</organism>
<dbReference type="Gene3D" id="3.40.30.10">
    <property type="entry name" value="Glutaredoxin"/>
    <property type="match status" value="1"/>
</dbReference>
<keyword evidence="4" id="KW-1185">Reference proteome</keyword>
<dbReference type="PANTHER" id="PTHR42899">
    <property type="entry name" value="SPERMATOGENESIS-ASSOCIATED PROTEIN 20"/>
    <property type="match status" value="1"/>
</dbReference>
<dbReference type="PANTHER" id="PTHR42899:SF1">
    <property type="entry name" value="SPERMATOGENESIS-ASSOCIATED PROTEIN 20"/>
    <property type="match status" value="1"/>
</dbReference>
<feature type="chain" id="PRO_5022230664" description="Spermatogenesis-associated protein 20-like TRX domain-containing protein" evidence="1">
    <location>
        <begin position="23"/>
        <end position="792"/>
    </location>
</feature>
<dbReference type="Gene3D" id="1.50.10.20">
    <property type="match status" value="1"/>
</dbReference>
<protein>
    <recommendedName>
        <fullName evidence="2">Spermatogenesis-associated protein 20-like TRX domain-containing protein</fullName>
    </recommendedName>
</protein>
<dbReference type="InterPro" id="IPR004879">
    <property type="entry name" value="Ssp411-like_TRX"/>
</dbReference>
<dbReference type="InterPro" id="IPR036249">
    <property type="entry name" value="Thioredoxin-like_sf"/>
</dbReference>
<dbReference type="SUPFAM" id="SSF52833">
    <property type="entry name" value="Thioredoxin-like"/>
    <property type="match status" value="1"/>
</dbReference>
<evidence type="ECO:0000313" key="3">
    <source>
        <dbReference type="EMBL" id="QDU21106.1"/>
    </source>
</evidence>
<evidence type="ECO:0000259" key="2">
    <source>
        <dbReference type="Pfam" id="PF03190"/>
    </source>
</evidence>
<evidence type="ECO:0000256" key="1">
    <source>
        <dbReference type="SAM" id="SignalP"/>
    </source>
</evidence>
<dbReference type="EMBL" id="CP036273">
    <property type="protein sequence ID" value="QDU21106.1"/>
    <property type="molecule type" value="Genomic_DNA"/>
</dbReference>
<dbReference type="GO" id="GO:0005975">
    <property type="term" value="P:carbohydrate metabolic process"/>
    <property type="evidence" value="ECO:0007669"/>
    <property type="project" value="InterPro"/>
</dbReference>
<dbReference type="SUPFAM" id="SSF48208">
    <property type="entry name" value="Six-hairpin glycosidases"/>
    <property type="match status" value="1"/>
</dbReference>
<dbReference type="Proteomes" id="UP000319576">
    <property type="component" value="Chromosome"/>
</dbReference>
<dbReference type="InterPro" id="IPR024705">
    <property type="entry name" value="Ssp411"/>
</dbReference>
<dbReference type="RefSeq" id="WP_145239808.1">
    <property type="nucleotide sequence ID" value="NZ_CP036273.1"/>
</dbReference>
<dbReference type="Gene3D" id="2.60.40.1250">
    <property type="entry name" value="Thiol:disulfide interchange protein DsbD, N-terminal domain"/>
    <property type="match status" value="1"/>
</dbReference>
<dbReference type="InterPro" id="IPR036929">
    <property type="entry name" value="DsbDN_sf"/>
</dbReference>
<gene>
    <name evidence="3" type="ORF">ETAA1_30710</name>
</gene>
<evidence type="ECO:0000313" key="4">
    <source>
        <dbReference type="Proteomes" id="UP000319576"/>
    </source>
</evidence>
<sequence precursor="true">MPPRLFAFAAAVLLVAAAGTPAADPKEKPKFPANRLAKESSPYLLQHAHNPVDWYPWGAEAFEKAKREGKLVFLSIGYSSCHWCHVMERETFSDPDIAKLLAANFVCIKVDREERPDIDDVYMTALNVAGDSGGWPLSMFLTPDGKPIFGGTYFPPKDKKVGDATQLGFSTVLGKVNELMAKEKDGLFKQADKVAEMTNDALARGTRFQLVGALTREMVAEAAGAYEFDPVYGGTGSKDRDFKGTKFPRPSVYGFLLHHAARTKDAALAGSVRLTLRQMALGGIFDHLGGGFHRYSTERTWAVPHFEKMLYDNAQLTELYAEAFRLDADPLYRRVVADTLAFVARDMTSPDGVFYSALDADTDGEEGKHYVWTGEELGKVLGNAADTEFVKTVYGVGAPNFEEKYHVLRLPKPLAEIAADLKLTEAQVLERLTPLRARLLEARERRAKPFRDTKVITSWNGLMIAGYAKAGEVFHEPAHTAAAAKAADFLLRTVRTPDGRLKHLYAAVPGERPAARGNAFLEDYAFLTHGLLNLHDATGDKRWLDEAKALTDAAAKWHGDDARGGFYFTAHDHEKLFARAKDGYDGATPSGNGMVVRNLVRLASKTDDAKYRELAGKSLRAFAGMLRSSPGAAPNTARALDQWLDIATKDSVAADAKTPTPKMPRESSDVVSAVVKLTPVGGQPNRAFTLTLTIAAPFHVYANPTGNDTLVGSKTTVAIVVGGKENDDPIAYPVGSTVKDATTGDYRIYADGTRITGTLPAGVDPATVEFRVRVIACREGRCLLPSTLRVKP</sequence>
<dbReference type="Pfam" id="PF03190">
    <property type="entry name" value="Thioredox_DsbH"/>
    <property type="match status" value="1"/>
</dbReference>
<feature type="signal peptide" evidence="1">
    <location>
        <begin position="1"/>
        <end position="22"/>
    </location>
</feature>
<accession>A0A517XUE2</accession>
<keyword evidence="1" id="KW-0732">Signal</keyword>